<comment type="caution">
    <text evidence="2">The sequence shown here is derived from an EMBL/GenBank/DDBJ whole genome shotgun (WGS) entry which is preliminary data.</text>
</comment>
<protein>
    <submittedName>
        <fullName evidence="2">Uncharacterized protein</fullName>
    </submittedName>
</protein>
<reference evidence="2" key="1">
    <citation type="submission" date="2013-04" db="EMBL/GenBank/DDBJ databases">
        <authorList>
            <person name="Qu J."/>
            <person name="Murali S.C."/>
            <person name="Bandaranaike D."/>
            <person name="Bellair M."/>
            <person name="Blankenburg K."/>
            <person name="Chao H."/>
            <person name="Dinh H."/>
            <person name="Doddapaneni H."/>
            <person name="Downs B."/>
            <person name="Dugan-Rocha S."/>
            <person name="Elkadiri S."/>
            <person name="Gnanaolivu R.D."/>
            <person name="Hernandez B."/>
            <person name="Javaid M."/>
            <person name="Jayaseelan J.C."/>
            <person name="Lee S."/>
            <person name="Li M."/>
            <person name="Ming W."/>
            <person name="Munidasa M."/>
            <person name="Muniz J."/>
            <person name="Nguyen L."/>
            <person name="Ongeri F."/>
            <person name="Osuji N."/>
            <person name="Pu L.-L."/>
            <person name="Puazo M."/>
            <person name="Qu C."/>
            <person name="Quiroz J."/>
            <person name="Raj R."/>
            <person name="Weissenberger G."/>
            <person name="Xin Y."/>
            <person name="Zou X."/>
            <person name="Han Y."/>
            <person name="Richards S."/>
            <person name="Worley K."/>
            <person name="Muzny D."/>
            <person name="Gibbs R."/>
        </authorList>
    </citation>
    <scope>NUCLEOTIDE SEQUENCE</scope>
    <source>
        <strain evidence="2">Sampled in the wild</strain>
    </source>
</reference>
<reference evidence="2" key="2">
    <citation type="submission" date="2017-10" db="EMBL/GenBank/DDBJ databases">
        <title>Ladona fulva Genome sequencing and assembly.</title>
        <authorList>
            <person name="Murali S."/>
            <person name="Richards S."/>
            <person name="Bandaranaike D."/>
            <person name="Bellair M."/>
            <person name="Blankenburg K."/>
            <person name="Chao H."/>
            <person name="Dinh H."/>
            <person name="Doddapaneni H."/>
            <person name="Dugan-Rocha S."/>
            <person name="Elkadiri S."/>
            <person name="Gnanaolivu R."/>
            <person name="Hernandez B."/>
            <person name="Skinner E."/>
            <person name="Javaid M."/>
            <person name="Lee S."/>
            <person name="Li M."/>
            <person name="Ming W."/>
            <person name="Munidasa M."/>
            <person name="Muniz J."/>
            <person name="Nguyen L."/>
            <person name="Hughes D."/>
            <person name="Osuji N."/>
            <person name="Pu L.-L."/>
            <person name="Puazo M."/>
            <person name="Qu C."/>
            <person name="Quiroz J."/>
            <person name="Raj R."/>
            <person name="Weissenberger G."/>
            <person name="Xin Y."/>
            <person name="Zou X."/>
            <person name="Han Y."/>
            <person name="Worley K."/>
            <person name="Muzny D."/>
            <person name="Gibbs R."/>
        </authorList>
    </citation>
    <scope>NUCLEOTIDE SEQUENCE</scope>
    <source>
        <strain evidence="2">Sampled in the wild</strain>
    </source>
</reference>
<feature type="coiled-coil region" evidence="1">
    <location>
        <begin position="174"/>
        <end position="201"/>
    </location>
</feature>
<evidence type="ECO:0000256" key="1">
    <source>
        <dbReference type="SAM" id="Coils"/>
    </source>
</evidence>
<keyword evidence="1" id="KW-0175">Coiled coil</keyword>
<dbReference type="Proteomes" id="UP000792457">
    <property type="component" value="Unassembled WGS sequence"/>
</dbReference>
<gene>
    <name evidence="2" type="ORF">J437_LFUL012278</name>
</gene>
<accession>A0A8K0KAR5</accession>
<dbReference type="PANTHER" id="PTHR47481">
    <property type="match status" value="1"/>
</dbReference>
<dbReference type="PANTHER" id="PTHR47481:SF7">
    <property type="entry name" value="CCHC-TYPE DOMAIN-CONTAINING PROTEIN"/>
    <property type="match status" value="1"/>
</dbReference>
<keyword evidence="3" id="KW-1185">Reference proteome</keyword>
<sequence>MTSKELESVTKLIDTATHPLWELEIRTIRILFEAKQLMSVIDGTSTLEQCGADEKKKREWITKDANAKIVFLGTIDPAVKSHVLTSKTAKDMFEKLSNVYKRDTEETKSRLIAEFIKYEYNKSVDVMTNIVALQTLAFRMNNLKHTVDDVMLMTKILTILPDQFKHFGSAWDSTAEDKKTLENLRARLLKEEEKLKNNSQSQDDKVAFKAIQVQMYMQPLW</sequence>
<name>A0A8K0KAR5_LADFU</name>
<dbReference type="AlphaFoldDB" id="A0A8K0KAR5"/>
<organism evidence="2 3">
    <name type="scientific">Ladona fulva</name>
    <name type="common">Scarce chaser dragonfly</name>
    <name type="synonym">Libellula fulva</name>
    <dbReference type="NCBI Taxonomy" id="123851"/>
    <lineage>
        <taxon>Eukaryota</taxon>
        <taxon>Metazoa</taxon>
        <taxon>Ecdysozoa</taxon>
        <taxon>Arthropoda</taxon>
        <taxon>Hexapoda</taxon>
        <taxon>Insecta</taxon>
        <taxon>Pterygota</taxon>
        <taxon>Palaeoptera</taxon>
        <taxon>Odonata</taxon>
        <taxon>Epiprocta</taxon>
        <taxon>Anisoptera</taxon>
        <taxon>Libelluloidea</taxon>
        <taxon>Libellulidae</taxon>
        <taxon>Ladona</taxon>
    </lineage>
</organism>
<dbReference type="OrthoDB" id="97058at2759"/>
<evidence type="ECO:0000313" key="2">
    <source>
        <dbReference type="EMBL" id="KAG8231586.1"/>
    </source>
</evidence>
<evidence type="ECO:0000313" key="3">
    <source>
        <dbReference type="Proteomes" id="UP000792457"/>
    </source>
</evidence>
<dbReference type="EMBL" id="KZ308561">
    <property type="protein sequence ID" value="KAG8231586.1"/>
    <property type="molecule type" value="Genomic_DNA"/>
</dbReference>
<proteinExistence type="predicted"/>
<dbReference type="Pfam" id="PF14223">
    <property type="entry name" value="Retrotran_gag_2"/>
    <property type="match status" value="1"/>
</dbReference>